<dbReference type="Pfam" id="PF08388">
    <property type="entry name" value="GIIM"/>
    <property type="match status" value="1"/>
</dbReference>
<dbReference type="Pfam" id="PF01844">
    <property type="entry name" value="HNH"/>
    <property type="match status" value="1"/>
</dbReference>
<proteinExistence type="predicted"/>
<dbReference type="KEGG" id="dsl:Dacsa_0640"/>
<dbReference type="STRING" id="13035.Dacsa_0640"/>
<dbReference type="eggNOG" id="COG3344">
    <property type="taxonomic scope" value="Bacteria"/>
</dbReference>
<dbReference type="SUPFAM" id="SSF56672">
    <property type="entry name" value="DNA/RNA polymerases"/>
    <property type="match status" value="1"/>
</dbReference>
<keyword evidence="3" id="KW-0808">Transferase</keyword>
<dbReference type="Pfam" id="PF13655">
    <property type="entry name" value="RVT_N"/>
    <property type="match status" value="1"/>
</dbReference>
<dbReference type="PANTHER" id="PTHR34047">
    <property type="entry name" value="NUCLEAR INTRON MATURASE 1, MITOCHONDRIAL-RELATED"/>
    <property type="match status" value="1"/>
</dbReference>
<dbReference type="RefSeq" id="WP_015228421.1">
    <property type="nucleotide sequence ID" value="NC_019780.1"/>
</dbReference>
<dbReference type="InterPro" id="IPR013597">
    <property type="entry name" value="Mat_intron_G2"/>
</dbReference>
<dbReference type="InterPro" id="IPR051083">
    <property type="entry name" value="GrpII_Intron_Splice-Mob/Def"/>
</dbReference>
<dbReference type="PATRIC" id="fig|13035.3.peg.723"/>
<dbReference type="eggNOG" id="COG1403">
    <property type="taxonomic scope" value="Bacteria"/>
</dbReference>
<name>K9YR75_DACS8</name>
<evidence type="ECO:0000256" key="1">
    <source>
        <dbReference type="SAM" id="MobiDB-lite"/>
    </source>
</evidence>
<dbReference type="Proteomes" id="UP000010482">
    <property type="component" value="Chromosome"/>
</dbReference>
<evidence type="ECO:0000313" key="4">
    <source>
        <dbReference type="Proteomes" id="UP000010482"/>
    </source>
</evidence>
<dbReference type="HOGENOM" id="CLU_013584_15_4_3"/>
<dbReference type="GO" id="GO:0003676">
    <property type="term" value="F:nucleic acid binding"/>
    <property type="evidence" value="ECO:0007669"/>
    <property type="project" value="InterPro"/>
</dbReference>
<keyword evidence="3" id="KW-0695">RNA-directed DNA polymerase</keyword>
<dbReference type="InterPro" id="IPR003615">
    <property type="entry name" value="HNH_nuc"/>
</dbReference>
<feature type="compositionally biased region" description="Basic residues" evidence="1">
    <location>
        <begin position="510"/>
        <end position="519"/>
    </location>
</feature>
<dbReference type="AlphaFoldDB" id="K9YR75"/>
<reference evidence="3" key="1">
    <citation type="submission" date="2012-04" db="EMBL/GenBank/DDBJ databases">
        <title>Finished genome of Dactylococcopsis salina PCC 8305.</title>
        <authorList>
            <consortium name="US DOE Joint Genome Institute"/>
            <person name="Gugger M."/>
            <person name="Coursin T."/>
            <person name="Rippka R."/>
            <person name="Tandeau De Marsac N."/>
            <person name="Huntemann M."/>
            <person name="Wei C.-L."/>
            <person name="Han J."/>
            <person name="Detter J.C."/>
            <person name="Han C."/>
            <person name="Tapia R."/>
            <person name="Daligault H."/>
            <person name="Chen A."/>
            <person name="Krypides N."/>
            <person name="Mavromatis K."/>
            <person name="Markowitz V."/>
            <person name="Szeto E."/>
            <person name="Ivanova N."/>
            <person name="Ovchinnikova G."/>
            <person name="Pagani I."/>
            <person name="Pati A."/>
            <person name="Goodwin L."/>
            <person name="Peters L."/>
            <person name="Pitluck S."/>
            <person name="Woyke T."/>
            <person name="Kerfeld C."/>
        </authorList>
    </citation>
    <scope>NUCLEOTIDE SEQUENCE [LARGE SCALE GENOMIC DNA]</scope>
    <source>
        <strain evidence="3">PCC 8305</strain>
    </source>
</reference>
<sequence>MDSLKYKCDARTKTFLMLWLGFGFNLMAETEWSQIDWKEVEIRVFKLQKRIYRASLSGDVAKVHKLQRLLLKSWCAKLLAVRRISQDNQGKNTAGIDGIKSLSPKQRLSLAENLTLTGKGESLRRVWIPKPGRKEKRGLGIPVMEDRARQALLKLALEPEWEAKFEPNSYGFRPGRSCHDAEQAIFSSIRCKSKWVLDADISKCFDRINHDVLLQKLNTTPIMARQIRAWLKSGVLDRGEWFPTNEGTPQGGVISPLLANIALHGLEEYIKQWAETWKGRKKNNRNSISLIRSVLDSMKGKSQEVIIDKLNPIIRGWCNYHKTVCSKETFNDIDDLVYNKLRRWIKRRHPNKTLKWCEERYFHLTKENKLNGDKREDRWVFSTPSDIPNSPVAGKHELRKHAWTPIERHIKIEGTRTPYDGAWRYWSKRRGEYPGIYKRVATLVKRQKGKCTRCGLYFKDGDVEEVDHIIPKAEGGRDDYKNLQLLHRHCHHQKTVEDRQRQMDNQGQKKTQKKTKKNRKSETRQGSSVNTA</sequence>
<dbReference type="InterPro" id="IPR043502">
    <property type="entry name" value="DNA/RNA_pol_sf"/>
</dbReference>
<evidence type="ECO:0000259" key="2">
    <source>
        <dbReference type="PROSITE" id="PS50878"/>
    </source>
</evidence>
<dbReference type="CDD" id="cd00085">
    <property type="entry name" value="HNHc"/>
    <property type="match status" value="1"/>
</dbReference>
<dbReference type="PROSITE" id="PS50878">
    <property type="entry name" value="RT_POL"/>
    <property type="match status" value="1"/>
</dbReference>
<dbReference type="InterPro" id="IPR002711">
    <property type="entry name" value="HNH"/>
</dbReference>
<accession>K9YR75</accession>
<dbReference type="PANTHER" id="PTHR34047:SF10">
    <property type="entry name" value="GROUP II INTRON-ASSOCIATED OPEN READING FRAME"/>
    <property type="match status" value="1"/>
</dbReference>
<dbReference type="GO" id="GO:0004519">
    <property type="term" value="F:endonuclease activity"/>
    <property type="evidence" value="ECO:0007669"/>
    <property type="project" value="InterPro"/>
</dbReference>
<evidence type="ECO:0000313" key="3">
    <source>
        <dbReference type="EMBL" id="AFZ49409.1"/>
    </source>
</evidence>
<dbReference type="EMBL" id="CP003944">
    <property type="protein sequence ID" value="AFZ49409.1"/>
    <property type="molecule type" value="Genomic_DNA"/>
</dbReference>
<protein>
    <submittedName>
        <fullName evidence="3">Retron-type reverse transcriptase</fullName>
    </submittedName>
</protein>
<dbReference type="CDD" id="cd01651">
    <property type="entry name" value="RT_G2_intron"/>
    <property type="match status" value="1"/>
</dbReference>
<dbReference type="OrthoDB" id="468044at2"/>
<keyword evidence="4" id="KW-1185">Reference proteome</keyword>
<dbReference type="InterPro" id="IPR000477">
    <property type="entry name" value="RT_dom"/>
</dbReference>
<dbReference type="InterPro" id="IPR025960">
    <property type="entry name" value="RVT_N"/>
</dbReference>
<keyword evidence="3" id="KW-0548">Nucleotidyltransferase</keyword>
<dbReference type="SMART" id="SM00507">
    <property type="entry name" value="HNHc"/>
    <property type="match status" value="1"/>
</dbReference>
<dbReference type="Pfam" id="PF00078">
    <property type="entry name" value="RVT_1"/>
    <property type="match status" value="1"/>
</dbReference>
<organism evidence="3 4">
    <name type="scientific">Dactylococcopsis salina (strain PCC 8305)</name>
    <name type="common">Myxobactron salinum</name>
    <dbReference type="NCBI Taxonomy" id="13035"/>
    <lineage>
        <taxon>Bacteria</taxon>
        <taxon>Bacillati</taxon>
        <taxon>Cyanobacteriota</taxon>
        <taxon>Cyanophyceae</taxon>
        <taxon>Nodosilineales</taxon>
        <taxon>Cymatolegaceae</taxon>
        <taxon>Dactylococcopsis</taxon>
    </lineage>
</organism>
<gene>
    <name evidence="3" type="ORF">Dacsa_0640</name>
</gene>
<dbReference type="GO" id="GO:0008270">
    <property type="term" value="F:zinc ion binding"/>
    <property type="evidence" value="ECO:0007669"/>
    <property type="project" value="InterPro"/>
</dbReference>
<dbReference type="GO" id="GO:0003964">
    <property type="term" value="F:RNA-directed DNA polymerase activity"/>
    <property type="evidence" value="ECO:0007669"/>
    <property type="project" value="UniProtKB-KW"/>
</dbReference>
<dbReference type="Gene3D" id="1.10.30.50">
    <property type="match status" value="1"/>
</dbReference>
<feature type="region of interest" description="Disordered" evidence="1">
    <location>
        <begin position="492"/>
        <end position="532"/>
    </location>
</feature>
<feature type="domain" description="Reverse transcriptase" evidence="2">
    <location>
        <begin position="109"/>
        <end position="384"/>
    </location>
</feature>